<evidence type="ECO:0000256" key="2">
    <source>
        <dbReference type="ARBA" id="ARBA00022722"/>
    </source>
</evidence>
<dbReference type="InterPro" id="IPR005229">
    <property type="entry name" value="YicC/YloC-like"/>
</dbReference>
<proteinExistence type="inferred from homology"/>
<comment type="cofactor">
    <cofactor evidence="1">
        <name>a divalent metal cation</name>
        <dbReference type="ChEBI" id="CHEBI:60240"/>
    </cofactor>
</comment>
<feature type="domain" description="Endoribonuclease YicC-like C-terminal" evidence="8">
    <location>
        <begin position="174"/>
        <end position="293"/>
    </location>
</feature>
<feature type="coiled-coil region" evidence="6">
    <location>
        <begin position="157"/>
        <end position="184"/>
    </location>
</feature>
<dbReference type="PANTHER" id="PTHR30636">
    <property type="entry name" value="UPF0701 PROTEIN YICC"/>
    <property type="match status" value="1"/>
</dbReference>
<accession>A0ABU1AE89</accession>
<feature type="domain" description="Endoribonuclease YicC-like N-terminal" evidence="7">
    <location>
        <begin position="1"/>
        <end position="157"/>
    </location>
</feature>
<dbReference type="PANTHER" id="PTHR30636:SF3">
    <property type="entry name" value="UPF0701 PROTEIN YICC"/>
    <property type="match status" value="1"/>
</dbReference>
<evidence type="ECO:0000313" key="10">
    <source>
        <dbReference type="Proteomes" id="UP001243717"/>
    </source>
</evidence>
<keyword evidence="3" id="KW-0255">Endonuclease</keyword>
<dbReference type="InterPro" id="IPR013527">
    <property type="entry name" value="YicC-like_N"/>
</dbReference>
<comment type="caution">
    <text evidence="9">The sequence shown here is derived from an EMBL/GenBank/DDBJ whole genome shotgun (WGS) entry which is preliminary data.</text>
</comment>
<dbReference type="EMBL" id="JARXIC010000002">
    <property type="protein sequence ID" value="MDQ8193003.1"/>
    <property type="molecule type" value="Genomic_DNA"/>
</dbReference>
<protein>
    <submittedName>
        <fullName evidence="9">YicC family protein</fullName>
    </submittedName>
</protein>
<name>A0ABU1AE89_9BACT</name>
<dbReference type="NCBIfam" id="TIGR00255">
    <property type="entry name" value="YicC/YloC family endoribonuclease"/>
    <property type="match status" value="1"/>
</dbReference>
<evidence type="ECO:0000256" key="1">
    <source>
        <dbReference type="ARBA" id="ARBA00001968"/>
    </source>
</evidence>
<dbReference type="InterPro" id="IPR013551">
    <property type="entry name" value="YicC-like_C"/>
</dbReference>
<keyword evidence="6" id="KW-0175">Coiled coil</keyword>
<evidence type="ECO:0000259" key="8">
    <source>
        <dbReference type="Pfam" id="PF08340"/>
    </source>
</evidence>
<keyword evidence="2" id="KW-0540">Nuclease</keyword>
<evidence type="ECO:0000256" key="6">
    <source>
        <dbReference type="SAM" id="Coils"/>
    </source>
</evidence>
<dbReference type="Pfam" id="PF03755">
    <property type="entry name" value="YicC-like_N"/>
    <property type="match status" value="1"/>
</dbReference>
<reference evidence="9 10" key="1">
    <citation type="submission" date="2023-04" db="EMBL/GenBank/DDBJ databases">
        <title>A novel bacteria isolated from coastal sediment.</title>
        <authorList>
            <person name="Liu X.-J."/>
            <person name="Du Z.-J."/>
        </authorList>
    </citation>
    <scope>NUCLEOTIDE SEQUENCE [LARGE SCALE GENOMIC DNA]</scope>
    <source>
        <strain evidence="9 10">SDUM461004</strain>
    </source>
</reference>
<dbReference type="Proteomes" id="UP001243717">
    <property type="component" value="Unassembled WGS sequence"/>
</dbReference>
<comment type="similarity">
    <text evidence="5">Belongs to the YicC/YloC family.</text>
</comment>
<evidence type="ECO:0000259" key="7">
    <source>
        <dbReference type="Pfam" id="PF03755"/>
    </source>
</evidence>
<keyword evidence="10" id="KW-1185">Reference proteome</keyword>
<dbReference type="Pfam" id="PF08340">
    <property type="entry name" value="YicC-like_C"/>
    <property type="match status" value="1"/>
</dbReference>
<evidence type="ECO:0000313" key="9">
    <source>
        <dbReference type="EMBL" id="MDQ8193003.1"/>
    </source>
</evidence>
<sequence>MRSMTGFGRGCADAIDAGVRIQIEINSVNRKTLDVQISAPREWSGYEAKCNEWLNGAFQRGRVNIQIKVESIQGDTGSLSLNTAAMAQSLQNLREFAQAQGLDFTPDSGFLLDLARSVKDSSGLPDWKSLKGSIQAAFNEALLDIDSMRLREGAALATDLKQRITELEDLRQQIETNANGSTQRYRDALLERLKQLNLELDPSDERVLKEVAIFADRSDISEETTRLASHFEQFLSFVHADEASGRKMDFLCQEIHREFNTTGSKSNDIEITRLVIEGKNALERIREQVQNIE</sequence>
<keyword evidence="4" id="KW-0378">Hydrolase</keyword>
<dbReference type="RefSeq" id="WP_308983512.1">
    <property type="nucleotide sequence ID" value="NZ_JARXIC010000002.1"/>
</dbReference>
<evidence type="ECO:0000256" key="5">
    <source>
        <dbReference type="ARBA" id="ARBA00035648"/>
    </source>
</evidence>
<evidence type="ECO:0000256" key="3">
    <source>
        <dbReference type="ARBA" id="ARBA00022759"/>
    </source>
</evidence>
<organism evidence="9 10">
    <name type="scientific">Thalassobacterium sedimentorum</name>
    <dbReference type="NCBI Taxonomy" id="3041258"/>
    <lineage>
        <taxon>Bacteria</taxon>
        <taxon>Pseudomonadati</taxon>
        <taxon>Verrucomicrobiota</taxon>
        <taxon>Opitutia</taxon>
        <taxon>Puniceicoccales</taxon>
        <taxon>Coraliomargaritaceae</taxon>
        <taxon>Thalassobacterium</taxon>
    </lineage>
</organism>
<gene>
    <name evidence="9" type="ORF">QEH59_01100</name>
</gene>
<evidence type="ECO:0000256" key="4">
    <source>
        <dbReference type="ARBA" id="ARBA00022801"/>
    </source>
</evidence>